<organism evidence="2 3">
    <name type="scientific">Linnemannia elongata AG-77</name>
    <dbReference type="NCBI Taxonomy" id="1314771"/>
    <lineage>
        <taxon>Eukaryota</taxon>
        <taxon>Fungi</taxon>
        <taxon>Fungi incertae sedis</taxon>
        <taxon>Mucoromycota</taxon>
        <taxon>Mortierellomycotina</taxon>
        <taxon>Mortierellomycetes</taxon>
        <taxon>Mortierellales</taxon>
        <taxon>Mortierellaceae</taxon>
        <taxon>Linnemannia</taxon>
    </lineage>
</organism>
<dbReference type="Proteomes" id="UP000078512">
    <property type="component" value="Unassembled WGS sequence"/>
</dbReference>
<sequence>MHPAPNLPPEILCLITHHLSRQDLVQIVRINKSWYSTCSPLLWKTVRILHPSRRLCFMSEPAQQAFHRHSRYVRSFQTRFFRPIKTFLEAPDLCLETIDILNNNLHSDVIDPCMSADSEALLIALLKRSPHLRNLRIKRSPTVSLPLLKTIATVLPRLQFLSLFCPQGMPWVSPATMKAFLEACSPEMEQLSAWVIVEEDNEGQIESGIWELKDKDKHACENEKGRKHHQCFISDGYDSVSEHNHSASQESPPSHPALRMLCLSGYFFDHEEEIVVPFLRGCKNLQLIESPDEYRDDKCWITDNYRIRSAIEEATGSTLRKLIIEPSGTGAGVGAETESESEPEITDEDVAQLILAGQSQRSDGRKEVWHTLHLEGNALLGPLTADAILQTCTSGLVWLNISGCQGIRGHHIQTILTTAVHLRNLDAGCRGDSEATDSRLYVSEILQSNRPWVCRSLRRLNVHISGLARPDFYRTAGMDAVGYSDSLKQSRDVQKQVYRQIASLKYLEELCLGDSGLFPEDSGDVDELSAGPAGSRAKEVIWEPYMYDLKYGNGYQTRCLELTLDSGLDILGTLTELRVLDITRMKHRLGVAEMEWMEDNWPNLRTIKGLFAKLLRRPYAVTPSEDDRKRREDLVDWVAMCRPPWSGMDEDEIEQYRAKRSFHVCEGYESDTSI</sequence>
<keyword evidence="3" id="KW-1185">Reference proteome</keyword>
<dbReference type="SUPFAM" id="SSF52047">
    <property type="entry name" value="RNI-like"/>
    <property type="match status" value="1"/>
</dbReference>
<dbReference type="Pfam" id="PF12937">
    <property type="entry name" value="F-box-like"/>
    <property type="match status" value="1"/>
</dbReference>
<dbReference type="Gene3D" id="3.80.10.10">
    <property type="entry name" value="Ribonuclease Inhibitor"/>
    <property type="match status" value="2"/>
</dbReference>
<protein>
    <recommendedName>
        <fullName evidence="1">F-box domain-containing protein</fullName>
    </recommendedName>
</protein>
<feature type="domain" description="F-box" evidence="1">
    <location>
        <begin position="1"/>
        <end position="46"/>
    </location>
</feature>
<dbReference type="InterPro" id="IPR001810">
    <property type="entry name" value="F-box_dom"/>
</dbReference>
<reference evidence="2 3" key="1">
    <citation type="submission" date="2016-05" db="EMBL/GenBank/DDBJ databases">
        <title>Genome sequencing reveals origins of a unique bacterial endosymbiosis in the earliest lineages of terrestrial Fungi.</title>
        <authorList>
            <consortium name="DOE Joint Genome Institute"/>
            <person name="Uehling J."/>
            <person name="Gryganskyi A."/>
            <person name="Hameed K."/>
            <person name="Tschaplinski T."/>
            <person name="Misztal P."/>
            <person name="Wu S."/>
            <person name="Desiro A."/>
            <person name="Vande Pol N."/>
            <person name="Du Z.-Y."/>
            <person name="Zienkiewicz A."/>
            <person name="Zienkiewicz K."/>
            <person name="Morin E."/>
            <person name="Tisserant E."/>
            <person name="Splivallo R."/>
            <person name="Hainaut M."/>
            <person name="Henrissat B."/>
            <person name="Ohm R."/>
            <person name="Kuo A."/>
            <person name="Yan J."/>
            <person name="Lipzen A."/>
            <person name="Nolan M."/>
            <person name="Labutti K."/>
            <person name="Barry K."/>
            <person name="Goldstein A."/>
            <person name="Labbe J."/>
            <person name="Schadt C."/>
            <person name="Tuskan G."/>
            <person name="Grigoriev I."/>
            <person name="Martin F."/>
            <person name="Vilgalys R."/>
            <person name="Bonito G."/>
        </authorList>
    </citation>
    <scope>NUCLEOTIDE SEQUENCE [LARGE SCALE GENOMIC DNA]</scope>
    <source>
        <strain evidence="2 3">AG-77</strain>
    </source>
</reference>
<dbReference type="EMBL" id="KV442065">
    <property type="protein sequence ID" value="OAQ26664.1"/>
    <property type="molecule type" value="Genomic_DNA"/>
</dbReference>
<accession>A0A197JQQ6</accession>
<dbReference type="SUPFAM" id="SSF81383">
    <property type="entry name" value="F-box domain"/>
    <property type="match status" value="1"/>
</dbReference>
<dbReference type="OrthoDB" id="550575at2759"/>
<name>A0A197JQQ6_9FUNG</name>
<proteinExistence type="predicted"/>
<dbReference type="PROSITE" id="PS50181">
    <property type="entry name" value="FBOX"/>
    <property type="match status" value="1"/>
</dbReference>
<dbReference type="AlphaFoldDB" id="A0A197JQQ6"/>
<evidence type="ECO:0000259" key="1">
    <source>
        <dbReference type="PROSITE" id="PS50181"/>
    </source>
</evidence>
<gene>
    <name evidence="2" type="ORF">K457DRAFT_34419</name>
</gene>
<evidence type="ECO:0000313" key="2">
    <source>
        <dbReference type="EMBL" id="OAQ26664.1"/>
    </source>
</evidence>
<evidence type="ECO:0000313" key="3">
    <source>
        <dbReference type="Proteomes" id="UP000078512"/>
    </source>
</evidence>
<dbReference type="Gene3D" id="1.20.1280.50">
    <property type="match status" value="1"/>
</dbReference>
<dbReference type="InterPro" id="IPR032675">
    <property type="entry name" value="LRR_dom_sf"/>
</dbReference>
<dbReference type="InterPro" id="IPR036047">
    <property type="entry name" value="F-box-like_dom_sf"/>
</dbReference>